<keyword evidence="2" id="KW-0285">Flavoprotein</keyword>
<dbReference type="PRINTS" id="PR00368">
    <property type="entry name" value="FADPNR"/>
</dbReference>
<comment type="similarity">
    <text evidence="1">Belongs to the class-I pyridine nucleotide-disulfide oxidoreductase family.</text>
</comment>
<dbReference type="GO" id="GO:0050660">
    <property type="term" value="F:flavin adenine dinucleotide binding"/>
    <property type="evidence" value="ECO:0007669"/>
    <property type="project" value="TreeGrafter"/>
</dbReference>
<feature type="disulfide bond" description="Redox-active" evidence="7">
    <location>
        <begin position="44"/>
        <end position="49"/>
    </location>
</feature>
<evidence type="ECO:0000256" key="5">
    <source>
        <dbReference type="PIRSR" id="PIRSR000350-2"/>
    </source>
</evidence>
<evidence type="ECO:0000256" key="1">
    <source>
        <dbReference type="ARBA" id="ARBA00007532"/>
    </source>
</evidence>
<keyword evidence="11" id="KW-1185">Reference proteome</keyword>
<comment type="cofactor">
    <cofactor evidence="6">
        <name>FAD</name>
        <dbReference type="ChEBI" id="CHEBI:57692"/>
    </cofactor>
    <text evidence="6">Binds 1 FAD per subunit.</text>
</comment>
<evidence type="ECO:0000313" key="10">
    <source>
        <dbReference type="EMBL" id="MBO0932638.1"/>
    </source>
</evidence>
<dbReference type="Proteomes" id="UP000664795">
    <property type="component" value="Unassembled WGS sequence"/>
</dbReference>
<sequence>MNQPERYDAIIIGAGQGGKPLAMAMAKKGWKTALVERKHVGGTCINYGCTPTKSLIASAQAAHEARRAGMYGIKTGEVSVDFQAVKGRKERIVEDFRHSIETAFDKTENLTLIYGEAWFTGPKTLAIRLNEGGSQAITADTMVIDCGTSAKTPTLPGLDSVPYLTSKTLLELDELPTHLLVVGGGYISVEFSQMYRRFGSDVTLIVRGSQLLEHEDEDVATELTNILEAEGITVHLNSDIQQVRQTGTHALEVLLEADDVAQVNGSHLLLAIGITPNTAALNLAAAGIAVDEQGFIVVNDKLETNQPGIYAIGDINGGPAFTHIAYDDFRILQQNLLEGSVAATTNRQVPYTVFTDPQLGRIGLSEKEAQQQGKRVHVAKLPMTSVARAIETDHTNGFMKVLVDADTDLIVGAAVLGMEGGELMTMLQIAMLGKLPYTRLRDAVFAHPTLAESLNNLFSKLA</sequence>
<keyword evidence="3 6" id="KW-0274">FAD</keyword>
<dbReference type="PIRSF" id="PIRSF000350">
    <property type="entry name" value="Mercury_reductase_MerA"/>
    <property type="match status" value="1"/>
</dbReference>
<dbReference type="Gene3D" id="3.30.390.30">
    <property type="match status" value="1"/>
</dbReference>
<dbReference type="SUPFAM" id="SSF55424">
    <property type="entry name" value="FAD/NAD-linked reductases, dimerisation (C-terminal) domain"/>
    <property type="match status" value="1"/>
</dbReference>
<keyword evidence="6" id="KW-0520">NAD</keyword>
<dbReference type="InterPro" id="IPR036188">
    <property type="entry name" value="FAD/NAD-bd_sf"/>
</dbReference>
<proteinExistence type="inferred from homology"/>
<evidence type="ECO:0000256" key="3">
    <source>
        <dbReference type="ARBA" id="ARBA00022827"/>
    </source>
</evidence>
<feature type="binding site" evidence="6">
    <location>
        <position position="53"/>
    </location>
    <ligand>
        <name>FAD</name>
        <dbReference type="ChEBI" id="CHEBI:57692"/>
    </ligand>
</feature>
<evidence type="ECO:0000259" key="8">
    <source>
        <dbReference type="Pfam" id="PF02852"/>
    </source>
</evidence>
<feature type="binding site" evidence="6">
    <location>
        <position position="273"/>
    </location>
    <ligand>
        <name>NAD(+)</name>
        <dbReference type="ChEBI" id="CHEBI:57540"/>
    </ligand>
</feature>
<dbReference type="GO" id="GO:0003955">
    <property type="term" value="F:NAD(P)H dehydrogenase (quinone) activity"/>
    <property type="evidence" value="ECO:0007669"/>
    <property type="project" value="TreeGrafter"/>
</dbReference>
<dbReference type="RefSeq" id="WP_207336600.1">
    <property type="nucleotide sequence ID" value="NZ_JAFMYU010000013.1"/>
</dbReference>
<dbReference type="InterPro" id="IPR004099">
    <property type="entry name" value="Pyr_nucl-diS_OxRdtase_dimer"/>
</dbReference>
<protein>
    <submittedName>
        <fullName evidence="10">Mercuric reductase</fullName>
    </submittedName>
</protein>
<dbReference type="Pfam" id="PF02852">
    <property type="entry name" value="Pyr_redox_dim"/>
    <property type="match status" value="1"/>
</dbReference>
<dbReference type="Gene3D" id="3.50.50.60">
    <property type="entry name" value="FAD/NAD(P)-binding domain"/>
    <property type="match status" value="2"/>
</dbReference>
<gene>
    <name evidence="10" type="ORF">J2I48_16635</name>
</gene>
<keyword evidence="4" id="KW-0560">Oxidoreductase</keyword>
<dbReference type="PRINTS" id="PR00411">
    <property type="entry name" value="PNDRDTASEI"/>
</dbReference>
<dbReference type="InterPro" id="IPR023753">
    <property type="entry name" value="FAD/NAD-binding_dom"/>
</dbReference>
<organism evidence="10 11">
    <name type="scientific">Fibrella aquatilis</name>
    <dbReference type="NCBI Taxonomy" id="2817059"/>
    <lineage>
        <taxon>Bacteria</taxon>
        <taxon>Pseudomonadati</taxon>
        <taxon>Bacteroidota</taxon>
        <taxon>Cytophagia</taxon>
        <taxon>Cytophagales</taxon>
        <taxon>Spirosomataceae</taxon>
        <taxon>Fibrella</taxon>
    </lineage>
</organism>
<dbReference type="SUPFAM" id="SSF51905">
    <property type="entry name" value="FAD/NAD(P)-binding domain"/>
    <property type="match status" value="1"/>
</dbReference>
<dbReference type="FunFam" id="3.30.390.30:FF:000001">
    <property type="entry name" value="Dihydrolipoyl dehydrogenase"/>
    <property type="match status" value="1"/>
</dbReference>
<dbReference type="Pfam" id="PF07992">
    <property type="entry name" value="Pyr_redox_2"/>
    <property type="match status" value="1"/>
</dbReference>
<dbReference type="InterPro" id="IPR001100">
    <property type="entry name" value="Pyr_nuc-diS_OxRdtase"/>
</dbReference>
<comment type="caution">
    <text evidence="10">The sequence shown here is derived from an EMBL/GenBank/DDBJ whole genome shotgun (WGS) entry which is preliminary data.</text>
</comment>
<dbReference type="EMBL" id="JAFMYU010000013">
    <property type="protein sequence ID" value="MBO0932638.1"/>
    <property type="molecule type" value="Genomic_DNA"/>
</dbReference>
<evidence type="ECO:0000313" key="11">
    <source>
        <dbReference type="Proteomes" id="UP000664795"/>
    </source>
</evidence>
<feature type="binding site" evidence="6">
    <location>
        <begin position="183"/>
        <end position="190"/>
    </location>
    <ligand>
        <name>NAD(+)</name>
        <dbReference type="ChEBI" id="CHEBI:57540"/>
    </ligand>
</feature>
<feature type="binding site" evidence="6">
    <location>
        <position position="314"/>
    </location>
    <ligand>
        <name>FAD</name>
        <dbReference type="ChEBI" id="CHEBI:57692"/>
    </ligand>
</feature>
<reference evidence="10 11" key="1">
    <citation type="submission" date="2021-03" db="EMBL/GenBank/DDBJ databases">
        <title>Fibrella sp. HMF5036 genome sequencing and assembly.</title>
        <authorList>
            <person name="Kang H."/>
            <person name="Kim H."/>
            <person name="Bae S."/>
            <person name="Joh K."/>
        </authorList>
    </citation>
    <scope>NUCLEOTIDE SEQUENCE [LARGE SCALE GENOMIC DNA]</scope>
    <source>
        <strain evidence="10 11">HMF5036</strain>
    </source>
</reference>
<feature type="domain" description="Pyridine nucleotide-disulphide oxidoreductase dimerisation" evidence="8">
    <location>
        <begin position="349"/>
        <end position="456"/>
    </location>
</feature>
<dbReference type="PANTHER" id="PTHR43014:SF2">
    <property type="entry name" value="MERCURIC REDUCTASE"/>
    <property type="match status" value="1"/>
</dbReference>
<name>A0A939G7H3_9BACT</name>
<feature type="active site" description="Proton acceptor" evidence="5">
    <location>
        <position position="447"/>
    </location>
</feature>
<evidence type="ECO:0000256" key="7">
    <source>
        <dbReference type="PIRSR" id="PIRSR000350-4"/>
    </source>
</evidence>
<evidence type="ECO:0000256" key="2">
    <source>
        <dbReference type="ARBA" id="ARBA00022630"/>
    </source>
</evidence>
<feature type="domain" description="FAD/NAD(P)-binding" evidence="9">
    <location>
        <begin position="7"/>
        <end position="327"/>
    </location>
</feature>
<dbReference type="PANTHER" id="PTHR43014">
    <property type="entry name" value="MERCURIC REDUCTASE"/>
    <property type="match status" value="1"/>
</dbReference>
<keyword evidence="6" id="KW-0547">Nucleotide-binding</keyword>
<evidence type="ECO:0000256" key="6">
    <source>
        <dbReference type="PIRSR" id="PIRSR000350-3"/>
    </source>
</evidence>
<dbReference type="AlphaFoldDB" id="A0A939G7H3"/>
<accession>A0A939G7H3</accession>
<evidence type="ECO:0000259" key="9">
    <source>
        <dbReference type="Pfam" id="PF07992"/>
    </source>
</evidence>
<evidence type="ECO:0000256" key="4">
    <source>
        <dbReference type="ARBA" id="ARBA00023002"/>
    </source>
</evidence>
<dbReference type="InterPro" id="IPR016156">
    <property type="entry name" value="FAD/NAD-linked_Rdtase_dimer_sf"/>
</dbReference>